<dbReference type="InterPro" id="IPR015590">
    <property type="entry name" value="Aldehyde_DH_dom"/>
</dbReference>
<dbReference type="FunFam" id="3.40.605.10:FF:000029">
    <property type="entry name" value="Aldehyde dehydrogenase, mitochondrial"/>
    <property type="match status" value="1"/>
</dbReference>
<accession>A0A0G2FW37</accession>
<dbReference type="Gene3D" id="3.40.605.10">
    <property type="entry name" value="Aldehyde Dehydrogenase, Chain A, domain 1"/>
    <property type="match status" value="1"/>
</dbReference>
<sequence>MSMGKPISSFVDAQAAVKRFRYFSEAAYPQGNTSLHTPGYANLLLRQPIGVAASIIPWNARLIFLANKAAPALAAGCTMVLKSSEKAPLTSLKVASLIEKAGFPPGVMNIISGNGPVCGNALASHMDVRVVSFTGSLRTGRAIQKAAADSNMKNVVLELGGKSPVLIFEDADLDKAAKQTHLSIMFMSGQTCMANSRIYVQKSIANEFIAKFKETSDSTGMGDPLEKTTFQGLQVDKMQFETILKYTEAGKKTGKLASGGEKSELGNIFIKPTIFLDQPEDSQVMKEEIFGPVVIINTFETEDEVTRKANDTDFGLYAAVYTKDLDRAMRLSKALESGTVGINCTSPMTAADMPFGGYKSSGIGREDLIRSMDHYLEMKTVLIKVDDL</sequence>
<dbReference type="Proteomes" id="UP000053317">
    <property type="component" value="Unassembled WGS sequence"/>
</dbReference>
<evidence type="ECO:0000256" key="2">
    <source>
        <dbReference type="ARBA" id="ARBA00023002"/>
    </source>
</evidence>
<evidence type="ECO:0000256" key="4">
    <source>
        <dbReference type="ARBA" id="ARBA00024226"/>
    </source>
</evidence>
<evidence type="ECO:0000256" key="1">
    <source>
        <dbReference type="ARBA" id="ARBA00009986"/>
    </source>
</evidence>
<name>A0A0G2FW37_PHACM</name>
<evidence type="ECO:0000313" key="10">
    <source>
        <dbReference type="Proteomes" id="UP000053317"/>
    </source>
</evidence>
<organism evidence="9 10">
    <name type="scientific">Phaeomoniella chlamydospora</name>
    <name type="common">Phaeoacremonium chlamydosporum</name>
    <dbReference type="NCBI Taxonomy" id="158046"/>
    <lineage>
        <taxon>Eukaryota</taxon>
        <taxon>Fungi</taxon>
        <taxon>Dikarya</taxon>
        <taxon>Ascomycota</taxon>
        <taxon>Pezizomycotina</taxon>
        <taxon>Eurotiomycetes</taxon>
        <taxon>Chaetothyriomycetidae</taxon>
        <taxon>Phaeomoniellales</taxon>
        <taxon>Phaeomoniellaceae</taxon>
        <taxon>Phaeomoniella</taxon>
    </lineage>
</organism>
<keyword evidence="3" id="KW-0520">NAD</keyword>
<feature type="active site" evidence="6">
    <location>
        <position position="158"/>
    </location>
</feature>
<evidence type="ECO:0000256" key="6">
    <source>
        <dbReference type="PROSITE-ProRule" id="PRU10007"/>
    </source>
</evidence>
<evidence type="ECO:0000259" key="8">
    <source>
        <dbReference type="Pfam" id="PF00171"/>
    </source>
</evidence>
<reference evidence="9 10" key="1">
    <citation type="submission" date="2015-05" db="EMBL/GenBank/DDBJ databases">
        <title>Distinctive expansion of gene families associated with plant cell wall degradation and secondary metabolism in the genomes of grapevine trunk pathogens.</title>
        <authorList>
            <person name="Lawrence D.P."/>
            <person name="Travadon R."/>
            <person name="Rolshausen P.E."/>
            <person name="Baumgartner K."/>
        </authorList>
    </citation>
    <scope>NUCLEOTIDE SEQUENCE [LARGE SCALE GENOMIC DNA]</scope>
    <source>
        <strain evidence="9">UCRPC4</strain>
    </source>
</reference>
<comment type="catalytic activity">
    <reaction evidence="5">
        <text>an aldehyde + NAD(+) + H2O = a carboxylate + NADH + 2 H(+)</text>
        <dbReference type="Rhea" id="RHEA:16185"/>
        <dbReference type="ChEBI" id="CHEBI:15377"/>
        <dbReference type="ChEBI" id="CHEBI:15378"/>
        <dbReference type="ChEBI" id="CHEBI:17478"/>
        <dbReference type="ChEBI" id="CHEBI:29067"/>
        <dbReference type="ChEBI" id="CHEBI:57540"/>
        <dbReference type="ChEBI" id="CHEBI:57945"/>
        <dbReference type="EC" id="1.2.1.3"/>
    </reaction>
</comment>
<evidence type="ECO:0000256" key="3">
    <source>
        <dbReference type="ARBA" id="ARBA00023027"/>
    </source>
</evidence>
<keyword evidence="2 7" id="KW-0560">Oxidoreductase</keyword>
<dbReference type="AlphaFoldDB" id="A0A0G2FW37"/>
<dbReference type="EMBL" id="LCWF01000168">
    <property type="protein sequence ID" value="KKY16038.1"/>
    <property type="molecule type" value="Genomic_DNA"/>
</dbReference>
<dbReference type="OrthoDB" id="310895at2759"/>
<dbReference type="PANTHER" id="PTHR11699">
    <property type="entry name" value="ALDEHYDE DEHYDROGENASE-RELATED"/>
    <property type="match status" value="1"/>
</dbReference>
<dbReference type="InterPro" id="IPR016161">
    <property type="entry name" value="Ald_DH/histidinol_DH"/>
</dbReference>
<gene>
    <name evidence="9" type="ORF">UCRPC4_g06019</name>
</gene>
<comment type="caution">
    <text evidence="9">The sequence shown here is derived from an EMBL/GenBank/DDBJ whole genome shotgun (WGS) entry which is preliminary data.</text>
</comment>
<evidence type="ECO:0000313" key="9">
    <source>
        <dbReference type="EMBL" id="KKY16038.1"/>
    </source>
</evidence>
<dbReference type="InterPro" id="IPR016163">
    <property type="entry name" value="Ald_DH_C"/>
</dbReference>
<feature type="domain" description="Aldehyde dehydrogenase" evidence="8">
    <location>
        <begin position="3"/>
        <end position="381"/>
    </location>
</feature>
<dbReference type="Pfam" id="PF00171">
    <property type="entry name" value="Aldedh"/>
    <property type="match status" value="1"/>
</dbReference>
<comment type="similarity">
    <text evidence="1 7">Belongs to the aldehyde dehydrogenase family.</text>
</comment>
<dbReference type="InterPro" id="IPR016162">
    <property type="entry name" value="Ald_DH_N"/>
</dbReference>
<dbReference type="FunFam" id="3.40.309.10:FF:000012">
    <property type="entry name" value="Betaine aldehyde dehydrogenase"/>
    <property type="match status" value="1"/>
</dbReference>
<reference evidence="9 10" key="2">
    <citation type="submission" date="2015-05" db="EMBL/GenBank/DDBJ databases">
        <authorList>
            <person name="Morales-Cruz A."/>
            <person name="Amrine K.C."/>
            <person name="Cantu D."/>
        </authorList>
    </citation>
    <scope>NUCLEOTIDE SEQUENCE [LARGE SCALE GENOMIC DNA]</scope>
    <source>
        <strain evidence="9">UCRPC4</strain>
    </source>
</reference>
<dbReference type="InterPro" id="IPR029510">
    <property type="entry name" value="Ald_DH_CS_GLU"/>
</dbReference>
<protein>
    <recommendedName>
        <fullName evidence="4">aldehyde dehydrogenase (NAD(+))</fullName>
        <ecNumber evidence="4">1.2.1.3</ecNumber>
    </recommendedName>
</protein>
<proteinExistence type="inferred from homology"/>
<dbReference type="SUPFAM" id="SSF53720">
    <property type="entry name" value="ALDH-like"/>
    <property type="match status" value="1"/>
</dbReference>
<dbReference type="EC" id="1.2.1.3" evidence="4"/>
<evidence type="ECO:0000256" key="5">
    <source>
        <dbReference type="ARBA" id="ARBA00049194"/>
    </source>
</evidence>
<dbReference type="GO" id="GO:0004029">
    <property type="term" value="F:aldehyde dehydrogenase (NAD+) activity"/>
    <property type="evidence" value="ECO:0007669"/>
    <property type="project" value="UniProtKB-EC"/>
</dbReference>
<dbReference type="Gene3D" id="3.40.309.10">
    <property type="entry name" value="Aldehyde Dehydrogenase, Chain A, domain 2"/>
    <property type="match status" value="1"/>
</dbReference>
<dbReference type="PROSITE" id="PS00687">
    <property type="entry name" value="ALDEHYDE_DEHYDR_GLU"/>
    <property type="match status" value="1"/>
</dbReference>
<keyword evidence="10" id="KW-1185">Reference proteome</keyword>
<evidence type="ECO:0000256" key="7">
    <source>
        <dbReference type="RuleBase" id="RU003345"/>
    </source>
</evidence>